<comment type="caution">
    <text evidence="1">The sequence shown here is derived from an EMBL/GenBank/DDBJ whole genome shotgun (WGS) entry which is preliminary data.</text>
</comment>
<sequence length="73" mass="8583">MTVRRFKRHKWSPPFGFNWNISVCERCGMAREFLRWKGCCLIYRYLLVKTKGPSPLRGIGPVPWRTLPGECTP</sequence>
<organism evidence="1">
    <name type="scientific">marine sediment metagenome</name>
    <dbReference type="NCBI Taxonomy" id="412755"/>
    <lineage>
        <taxon>unclassified sequences</taxon>
        <taxon>metagenomes</taxon>
        <taxon>ecological metagenomes</taxon>
    </lineage>
</organism>
<gene>
    <name evidence="1" type="ORF">LCGC14_1372100</name>
</gene>
<proteinExistence type="predicted"/>
<protein>
    <submittedName>
        <fullName evidence="1">Uncharacterized protein</fullName>
    </submittedName>
</protein>
<accession>A0A0F9K552</accession>
<name>A0A0F9K552_9ZZZZ</name>
<reference evidence="1" key="1">
    <citation type="journal article" date="2015" name="Nature">
        <title>Complex archaea that bridge the gap between prokaryotes and eukaryotes.</title>
        <authorList>
            <person name="Spang A."/>
            <person name="Saw J.H."/>
            <person name="Jorgensen S.L."/>
            <person name="Zaremba-Niedzwiedzka K."/>
            <person name="Martijn J."/>
            <person name="Lind A.E."/>
            <person name="van Eijk R."/>
            <person name="Schleper C."/>
            <person name="Guy L."/>
            <person name="Ettema T.J."/>
        </authorList>
    </citation>
    <scope>NUCLEOTIDE SEQUENCE</scope>
</reference>
<dbReference type="AlphaFoldDB" id="A0A0F9K552"/>
<evidence type="ECO:0000313" key="1">
    <source>
        <dbReference type="EMBL" id="KKM77234.1"/>
    </source>
</evidence>
<dbReference type="EMBL" id="LAZR01008674">
    <property type="protein sequence ID" value="KKM77234.1"/>
    <property type="molecule type" value="Genomic_DNA"/>
</dbReference>